<reference evidence="1" key="1">
    <citation type="submission" date="2019-04" db="EMBL/GenBank/DDBJ databases">
        <title>Microbes associate with the intestines of laboratory mice.</title>
        <authorList>
            <person name="Navarre W."/>
            <person name="Wong E."/>
            <person name="Huang K."/>
            <person name="Tropini C."/>
            <person name="Ng K."/>
            <person name="Yu B."/>
        </authorList>
    </citation>
    <scope>NUCLEOTIDE SEQUENCE</scope>
    <source>
        <strain evidence="1">NM01_1-7b</strain>
    </source>
</reference>
<comment type="caution">
    <text evidence="1">The sequence shown here is derived from an EMBL/GenBank/DDBJ whole genome shotgun (WGS) entry which is preliminary data.</text>
</comment>
<organism evidence="1 2">
    <name type="scientific">Petralouisia muris</name>
    <dbReference type="NCBI Taxonomy" id="3032872"/>
    <lineage>
        <taxon>Bacteria</taxon>
        <taxon>Bacillati</taxon>
        <taxon>Bacillota</taxon>
        <taxon>Clostridia</taxon>
        <taxon>Lachnospirales</taxon>
        <taxon>Lachnospiraceae</taxon>
        <taxon>Petralouisia</taxon>
    </lineage>
</organism>
<name>A0AC61RTN6_9FIRM</name>
<keyword evidence="2" id="KW-1185">Reference proteome</keyword>
<dbReference type="Proteomes" id="UP000304953">
    <property type="component" value="Unassembled WGS sequence"/>
</dbReference>
<proteinExistence type="predicted"/>
<evidence type="ECO:0000313" key="1">
    <source>
        <dbReference type="EMBL" id="TGY95204.1"/>
    </source>
</evidence>
<evidence type="ECO:0000313" key="2">
    <source>
        <dbReference type="Proteomes" id="UP000304953"/>
    </source>
</evidence>
<gene>
    <name evidence="1" type="ORF">E5329_16220</name>
</gene>
<accession>A0AC61RTN6</accession>
<protein>
    <submittedName>
        <fullName evidence="1">Methyl-accepting chemotaxis protein</fullName>
    </submittedName>
</protein>
<sequence length="658" mass="71895">MQEEHEVKAKRSISGRILFNTDLMMICLAVVFVVLMTRSMKSLTDSVLSDVLPSMTKTASQNLEGNLHMLSDRIFMIGENEAITDPGGSQEGKLSVLENAQSGIEFAWLGLYNAEGSLYLGDEKCPASLKERKLFPLLQETQNMVIDDIFENGDVLELAVGLPIFNTEGELNYYLVGSYNYDILSDVLSSINISANGEAFIVNADGRIMGHRNTDLVREQTDMAEYVGTDVIENKVVSGETGIMTYEYKKDTELISYVPINGTDWYLAIIVPRSDFMGPANDSILLGIYITLGILLVAGIYTVAYASRIKNSLKGVTNRIELLANGDLKTPTKISRTKDETQVLSASLSNTVNSINGYISELSKILSSISEGDFDVSVEGEFHGDFVIMKESLNSIIVSLSQMLMSVQDSSKQVLETAGIVSESAVQVHTGSSEQSSSLMVLTEETKAIEENISEVDNNTRMAGELMEKAKTSMDAGDANMKNLLKAMEDINNNSLEITKVNRILENIAAQTNMLALNASVEASRAGEFGKGFAVVASEVRELAAQSTDSAKHASEVINSSLKAIENGVIYAKQAAESFDDINEVTSKMTDITKRLEESVSVQKESLANMSDQIAQISNVAQRNLDSSYESTTASQKLHKQAEGLQNISGQFRLRRDK</sequence>
<dbReference type="EMBL" id="SRYA01000033">
    <property type="protein sequence ID" value="TGY95204.1"/>
    <property type="molecule type" value="Genomic_DNA"/>
</dbReference>